<dbReference type="Proteomes" id="UP000320475">
    <property type="component" value="Unassembled WGS sequence"/>
</dbReference>
<keyword evidence="3" id="KW-1185">Reference proteome</keyword>
<dbReference type="VEuPathDB" id="FungiDB:SeMB42_g03731"/>
<evidence type="ECO:0000313" key="1">
    <source>
        <dbReference type="EMBL" id="TPX45978.1"/>
    </source>
</evidence>
<evidence type="ECO:0000313" key="2">
    <source>
        <dbReference type="EMBL" id="TPX46367.1"/>
    </source>
</evidence>
<dbReference type="AlphaFoldDB" id="A0A507D4W4"/>
<accession>A0A507D4W4</accession>
<comment type="caution">
    <text evidence="2">The sequence shown here is derived from an EMBL/GenBank/DDBJ whole genome shotgun (WGS) entry which is preliminary data.</text>
</comment>
<proteinExistence type="predicted"/>
<evidence type="ECO:0000313" key="4">
    <source>
        <dbReference type="Proteomes" id="UP000320475"/>
    </source>
</evidence>
<organism evidence="2 3">
    <name type="scientific">Synchytrium endobioticum</name>
    <dbReference type="NCBI Taxonomy" id="286115"/>
    <lineage>
        <taxon>Eukaryota</taxon>
        <taxon>Fungi</taxon>
        <taxon>Fungi incertae sedis</taxon>
        <taxon>Chytridiomycota</taxon>
        <taxon>Chytridiomycota incertae sedis</taxon>
        <taxon>Chytridiomycetes</taxon>
        <taxon>Synchytriales</taxon>
        <taxon>Synchytriaceae</taxon>
        <taxon>Synchytrium</taxon>
    </lineage>
</organism>
<dbReference type="EMBL" id="QEAN01000137">
    <property type="protein sequence ID" value="TPX46367.1"/>
    <property type="molecule type" value="Genomic_DNA"/>
</dbReference>
<name>A0A507D4W4_9FUNG</name>
<sequence length="109" mass="13017">MQQSQPARFKIFKQVDDYLSKHLNEMKSVGLLEIMVRKVLPNPEVAFIVKEEVFDDTSKKWYYTHWIHYMEDLEQMEIDVNVVDKPTFQESSKRPGWQTYYVASNSFSC</sequence>
<reference evidence="3 4" key="1">
    <citation type="journal article" date="2019" name="Sci. Rep.">
        <title>Comparative genomics of chytrid fungi reveal insights into the obligate biotrophic and pathogenic lifestyle of Synchytrium endobioticum.</title>
        <authorList>
            <person name="van de Vossenberg B.T.L.H."/>
            <person name="Warris S."/>
            <person name="Nguyen H.D.T."/>
            <person name="van Gent-Pelzer M.P.E."/>
            <person name="Joly D.L."/>
            <person name="van de Geest H.C."/>
            <person name="Bonants P.J.M."/>
            <person name="Smith D.S."/>
            <person name="Levesque C.A."/>
            <person name="van der Lee T.A.J."/>
        </authorList>
    </citation>
    <scope>NUCLEOTIDE SEQUENCE [LARGE SCALE GENOMIC DNA]</scope>
    <source>
        <strain evidence="1 4">LEV6574</strain>
        <strain evidence="2 3">MB42</strain>
    </source>
</reference>
<dbReference type="EMBL" id="QEAM01000120">
    <property type="protein sequence ID" value="TPX45978.1"/>
    <property type="molecule type" value="Genomic_DNA"/>
</dbReference>
<dbReference type="Proteomes" id="UP000317494">
    <property type="component" value="Unassembled WGS sequence"/>
</dbReference>
<protein>
    <submittedName>
        <fullName evidence="2">Uncharacterized protein</fullName>
    </submittedName>
</protein>
<evidence type="ECO:0000313" key="3">
    <source>
        <dbReference type="Proteomes" id="UP000317494"/>
    </source>
</evidence>
<gene>
    <name evidence="1" type="ORF">SeLEV6574_g03517</name>
    <name evidence="2" type="ORF">SeMB42_g03731</name>
</gene>